<evidence type="ECO:0000313" key="1">
    <source>
        <dbReference type="EMBL" id="QDF15420.1"/>
    </source>
</evidence>
<organism evidence="1 2">
    <name type="scientific">Gordonia phage Mollymur</name>
    <dbReference type="NCBI Taxonomy" id="2590895"/>
    <lineage>
        <taxon>Viruses</taxon>
        <taxon>Duplodnaviria</taxon>
        <taxon>Heunggongvirae</taxon>
        <taxon>Uroviricota</taxon>
        <taxon>Caudoviricetes</taxon>
        <taxon>Mollymurvirus</taxon>
        <taxon>Mollymurvirus mollymur</taxon>
    </lineage>
</organism>
<reference evidence="1 2" key="1">
    <citation type="submission" date="2019-05" db="EMBL/GenBank/DDBJ databases">
        <authorList>
            <person name="Murphy M.E."/>
            <person name="Alvaro L.E."/>
            <person name="Baker K.N."/>
            <person name="Baxter I.S."/>
            <person name="Brown M.R."/>
            <person name="Driscoll K.D."/>
            <person name="Elrubaie J.M."/>
            <person name="Feith S.L."/>
            <person name="Indihar D.F."/>
            <person name="Knoch V.T."/>
            <person name="Koirtyohann K.M."/>
            <person name="Kratz M.A."/>
            <person name="Lear A.H."/>
            <person name="Lindblom K.E."/>
            <person name="Marcus E.R."/>
            <person name="Sensor R."/>
            <person name="Sherman S.J."/>
            <person name="Swift V.R."/>
            <person name="White K.E."/>
            <person name="Wills S.J."/>
            <person name="Gatt S.M."/>
            <person name="Lohbauer S.A."/>
            <person name="Power T.R."/>
            <person name="Rosales K.A."/>
            <person name="Sisson B.M."/>
            <person name="Isern S."/>
            <person name="Michael S.F."/>
            <person name="Monti D.L."/>
            <person name="Garlena R.A."/>
            <person name="Russell D.A."/>
            <person name="Pope W.H."/>
            <person name="Jacobs-Sera D."/>
            <person name="Hatfull G.F."/>
        </authorList>
    </citation>
    <scope>NUCLEOTIDE SEQUENCE [LARGE SCALE GENOMIC DNA]</scope>
</reference>
<name>A0A4Y6EBS3_9CAUD</name>
<accession>A0A4Y6EBS3</accession>
<dbReference type="Proteomes" id="UP000319811">
    <property type="component" value="Segment"/>
</dbReference>
<dbReference type="RefSeq" id="YP_010667031.1">
    <property type="nucleotide sequence ID" value="NC_070948.1"/>
</dbReference>
<protein>
    <submittedName>
        <fullName evidence="1">Uncharacterized protein</fullName>
    </submittedName>
</protein>
<evidence type="ECO:0000313" key="2">
    <source>
        <dbReference type="Proteomes" id="UP000319811"/>
    </source>
</evidence>
<proteinExistence type="predicted"/>
<dbReference type="KEGG" id="vg:77943141"/>
<sequence>MGIQTRMHLDEENKTYRIEVVPESTTDVPIALGVFNSTAQRHVAQVLSRHLGFRTEAAAAAAAVAVTELMRMFHLTPKTVAEMEQAR</sequence>
<keyword evidence="2" id="KW-1185">Reference proteome</keyword>
<gene>
    <name evidence="1" type="primary">59</name>
    <name evidence="1" type="ORF">SEA_MOLLYMUR_59</name>
</gene>
<dbReference type="EMBL" id="MK977705">
    <property type="protein sequence ID" value="QDF15420.1"/>
    <property type="molecule type" value="Genomic_DNA"/>
</dbReference>
<dbReference type="GeneID" id="77943141"/>